<reference evidence="1 2" key="1">
    <citation type="submission" date="2016-08" db="EMBL/GenBank/DDBJ databases">
        <authorList>
            <person name="Seilhamer J.J."/>
        </authorList>
    </citation>
    <scope>NUCLEOTIDE SEQUENCE [LARGE SCALE GENOMIC DNA]</scope>
    <source>
        <strain evidence="1 2">KH-21-114</strain>
    </source>
</reference>
<dbReference type="EMBL" id="MINH01000019">
    <property type="protein sequence ID" value="POG10553.1"/>
    <property type="molecule type" value="Genomic_DNA"/>
</dbReference>
<gene>
    <name evidence="1" type="ORF">BGP84_12785</name>
</gene>
<reference evidence="1 2" key="2">
    <citation type="submission" date="2018-03" db="EMBL/GenBank/DDBJ databases">
        <title>Draft genome of Pseudomonas putida strain KH-21-114.</title>
        <authorList>
            <person name="Yoshizawa S."/>
            <person name="Khan N.H."/>
            <person name="Nishimura M."/>
            <person name="Chiura H.X."/>
            <person name="Ogura Y."/>
            <person name="Hayashi T."/>
            <person name="Kogure K."/>
        </authorList>
    </citation>
    <scope>NUCLEOTIDE SEQUENCE [LARGE SCALE GENOMIC DNA]</scope>
    <source>
        <strain evidence="1 2">KH-21-114</strain>
    </source>
</reference>
<dbReference type="Proteomes" id="UP000237230">
    <property type="component" value="Unassembled WGS sequence"/>
</dbReference>
<protein>
    <submittedName>
        <fullName evidence="1">Uncharacterized protein</fullName>
    </submittedName>
</protein>
<accession>A0A2S3X500</accession>
<evidence type="ECO:0000313" key="2">
    <source>
        <dbReference type="Proteomes" id="UP000237230"/>
    </source>
</evidence>
<name>A0A2S3X500_PSEPU</name>
<comment type="caution">
    <text evidence="1">The sequence shown here is derived from an EMBL/GenBank/DDBJ whole genome shotgun (WGS) entry which is preliminary data.</text>
</comment>
<proteinExistence type="predicted"/>
<dbReference type="AlphaFoldDB" id="A0A2S3X500"/>
<organism evidence="1 2">
    <name type="scientific">Pseudomonas putida</name>
    <name type="common">Arthrobacter siderocapsulatus</name>
    <dbReference type="NCBI Taxonomy" id="303"/>
    <lineage>
        <taxon>Bacteria</taxon>
        <taxon>Pseudomonadati</taxon>
        <taxon>Pseudomonadota</taxon>
        <taxon>Gammaproteobacteria</taxon>
        <taxon>Pseudomonadales</taxon>
        <taxon>Pseudomonadaceae</taxon>
        <taxon>Pseudomonas</taxon>
    </lineage>
</organism>
<sequence>MFANAIGFMLILSMIIYVIEPDRRRNQILYHIAHQGDFNYKSPCSNYSLDAAILYLDPMREKILIAPKLVEQEPTILLTHPLLARVAIPEKFKHDICKYN</sequence>
<evidence type="ECO:0000313" key="1">
    <source>
        <dbReference type="EMBL" id="POG10553.1"/>
    </source>
</evidence>